<feature type="domain" description="CRIB" evidence="2">
    <location>
        <begin position="55"/>
        <end position="68"/>
    </location>
</feature>
<dbReference type="PANTHER" id="PTHR23177:SF82">
    <property type="entry name" value="OS04G0577200 PROTEIN"/>
    <property type="match status" value="1"/>
</dbReference>
<keyword evidence="1" id="KW-0343">GTPase activation</keyword>
<evidence type="ECO:0000259" key="2">
    <source>
        <dbReference type="PROSITE" id="PS50108"/>
    </source>
</evidence>
<dbReference type="CDD" id="cd00132">
    <property type="entry name" value="CRIB"/>
    <property type="match status" value="1"/>
</dbReference>
<accession>A0A453CL19</accession>
<evidence type="ECO:0000313" key="3">
    <source>
        <dbReference type="EnsemblPlants" id="AET2Gv20885400.7"/>
    </source>
</evidence>
<proteinExistence type="predicted"/>
<evidence type="ECO:0000313" key="4">
    <source>
        <dbReference type="Proteomes" id="UP000015105"/>
    </source>
</evidence>
<dbReference type="EnsemblPlants" id="AET2Gv20885400.7">
    <property type="protein sequence ID" value="AET2Gv20885400.7"/>
    <property type="gene ID" value="AET2Gv20885400"/>
</dbReference>
<dbReference type="Proteomes" id="UP000015105">
    <property type="component" value="Chromosome 2D"/>
</dbReference>
<organism evidence="3 4">
    <name type="scientific">Aegilops tauschii subsp. strangulata</name>
    <name type="common">Goatgrass</name>
    <dbReference type="NCBI Taxonomy" id="200361"/>
    <lineage>
        <taxon>Eukaryota</taxon>
        <taxon>Viridiplantae</taxon>
        <taxon>Streptophyta</taxon>
        <taxon>Embryophyta</taxon>
        <taxon>Tracheophyta</taxon>
        <taxon>Spermatophyta</taxon>
        <taxon>Magnoliopsida</taxon>
        <taxon>Liliopsida</taxon>
        <taxon>Poales</taxon>
        <taxon>Poaceae</taxon>
        <taxon>BOP clade</taxon>
        <taxon>Pooideae</taxon>
        <taxon>Triticodae</taxon>
        <taxon>Triticeae</taxon>
        <taxon>Triticinae</taxon>
        <taxon>Aegilops</taxon>
    </lineage>
</organism>
<reference evidence="4" key="1">
    <citation type="journal article" date="2014" name="Science">
        <title>Ancient hybridizations among the ancestral genomes of bread wheat.</title>
        <authorList>
            <consortium name="International Wheat Genome Sequencing Consortium,"/>
            <person name="Marcussen T."/>
            <person name="Sandve S.R."/>
            <person name="Heier L."/>
            <person name="Spannagl M."/>
            <person name="Pfeifer M."/>
            <person name="Jakobsen K.S."/>
            <person name="Wulff B.B."/>
            <person name="Steuernagel B."/>
            <person name="Mayer K.F."/>
            <person name="Olsen O.A."/>
        </authorList>
    </citation>
    <scope>NUCLEOTIDE SEQUENCE [LARGE SCALE GENOMIC DNA]</scope>
    <source>
        <strain evidence="4">cv. AL8/78</strain>
    </source>
</reference>
<dbReference type="GO" id="GO:0005096">
    <property type="term" value="F:GTPase activator activity"/>
    <property type="evidence" value="ECO:0007669"/>
    <property type="project" value="UniProtKB-KW"/>
</dbReference>
<dbReference type="InterPro" id="IPR000095">
    <property type="entry name" value="CRIB_dom"/>
</dbReference>
<name>A0A453CL19_AEGTS</name>
<dbReference type="AlphaFoldDB" id="A0A453CL19"/>
<dbReference type="PROSITE" id="PS50108">
    <property type="entry name" value="CRIB"/>
    <property type="match status" value="1"/>
</dbReference>
<reference evidence="4" key="2">
    <citation type="journal article" date="2017" name="Nat. Plants">
        <title>The Aegilops tauschii genome reveals multiple impacts of transposons.</title>
        <authorList>
            <person name="Zhao G."/>
            <person name="Zou C."/>
            <person name="Li K."/>
            <person name="Wang K."/>
            <person name="Li T."/>
            <person name="Gao L."/>
            <person name="Zhang X."/>
            <person name="Wang H."/>
            <person name="Yang Z."/>
            <person name="Liu X."/>
            <person name="Jiang W."/>
            <person name="Mao L."/>
            <person name="Kong X."/>
            <person name="Jiao Y."/>
            <person name="Jia J."/>
        </authorList>
    </citation>
    <scope>NUCLEOTIDE SEQUENCE [LARGE SCALE GENOMIC DNA]</scope>
    <source>
        <strain evidence="4">cv. AL8/78</strain>
    </source>
</reference>
<dbReference type="Gene3D" id="3.90.810.10">
    <property type="entry name" value="CRIB domain"/>
    <property type="match status" value="1"/>
</dbReference>
<reference evidence="3" key="3">
    <citation type="journal article" date="2017" name="Nature">
        <title>Genome sequence of the progenitor of the wheat D genome Aegilops tauschii.</title>
        <authorList>
            <person name="Luo M.C."/>
            <person name="Gu Y.Q."/>
            <person name="Puiu D."/>
            <person name="Wang H."/>
            <person name="Twardziok S.O."/>
            <person name="Deal K.R."/>
            <person name="Huo N."/>
            <person name="Zhu T."/>
            <person name="Wang L."/>
            <person name="Wang Y."/>
            <person name="McGuire P.E."/>
            <person name="Liu S."/>
            <person name="Long H."/>
            <person name="Ramasamy R.K."/>
            <person name="Rodriguez J.C."/>
            <person name="Van S.L."/>
            <person name="Yuan L."/>
            <person name="Wang Z."/>
            <person name="Xia Z."/>
            <person name="Xiao L."/>
            <person name="Anderson O.D."/>
            <person name="Ouyang S."/>
            <person name="Liang Y."/>
            <person name="Zimin A.V."/>
            <person name="Pertea G."/>
            <person name="Qi P."/>
            <person name="Bennetzen J.L."/>
            <person name="Dai X."/>
            <person name="Dawson M.W."/>
            <person name="Muller H.G."/>
            <person name="Kugler K."/>
            <person name="Rivarola-Duarte L."/>
            <person name="Spannagl M."/>
            <person name="Mayer K.F.X."/>
            <person name="Lu F.H."/>
            <person name="Bevan M.W."/>
            <person name="Leroy P."/>
            <person name="Li P."/>
            <person name="You F.M."/>
            <person name="Sun Q."/>
            <person name="Liu Z."/>
            <person name="Lyons E."/>
            <person name="Wicker T."/>
            <person name="Salzberg S.L."/>
            <person name="Devos K.M."/>
            <person name="Dvorak J."/>
        </authorList>
    </citation>
    <scope>NUCLEOTIDE SEQUENCE [LARGE SCALE GENOMIC DNA]</scope>
    <source>
        <strain evidence="3">cv. AL8/78</strain>
    </source>
</reference>
<dbReference type="InterPro" id="IPR036936">
    <property type="entry name" value="CRIB_dom_sf"/>
</dbReference>
<protein>
    <recommendedName>
        <fullName evidence="2">CRIB domain-containing protein</fullName>
    </recommendedName>
</protein>
<dbReference type="Gramene" id="AET2Gv20885400.7">
    <property type="protein sequence ID" value="AET2Gv20885400.7"/>
    <property type="gene ID" value="AET2Gv20885400"/>
</dbReference>
<reference evidence="3" key="5">
    <citation type="journal article" date="2021" name="G3 (Bethesda)">
        <title>Aegilops tauschii genome assembly Aet v5.0 features greater sequence contiguity and improved annotation.</title>
        <authorList>
            <person name="Wang L."/>
            <person name="Zhu T."/>
            <person name="Rodriguez J.C."/>
            <person name="Deal K.R."/>
            <person name="Dubcovsky J."/>
            <person name="McGuire P.E."/>
            <person name="Lux T."/>
            <person name="Spannagl M."/>
            <person name="Mayer K.F.X."/>
            <person name="Baldrich P."/>
            <person name="Meyers B.C."/>
            <person name="Huo N."/>
            <person name="Gu Y.Q."/>
            <person name="Zhou H."/>
            <person name="Devos K.M."/>
            <person name="Bennetzen J.L."/>
            <person name="Unver T."/>
            <person name="Budak H."/>
            <person name="Gulick P.J."/>
            <person name="Galiba G."/>
            <person name="Kalapos B."/>
            <person name="Nelson D.R."/>
            <person name="Li P."/>
            <person name="You F.M."/>
            <person name="Luo M.C."/>
            <person name="Dvorak J."/>
        </authorList>
    </citation>
    <scope>NUCLEOTIDE SEQUENCE [LARGE SCALE GENOMIC DNA]</scope>
    <source>
        <strain evidence="3">cv. AL8/78</strain>
    </source>
</reference>
<dbReference type="PANTHER" id="PTHR23177">
    <property type="entry name" value="MKIAA1688 PROTEIN"/>
    <property type="match status" value="1"/>
</dbReference>
<keyword evidence="4" id="KW-1185">Reference proteome</keyword>
<dbReference type="Pfam" id="PF00786">
    <property type="entry name" value="PBD"/>
    <property type="match status" value="1"/>
</dbReference>
<sequence length="112" mass="11769">GTASPPSTMMQAGRGGGLVGAVVGALRRSLVMCSAGAMGEDDDSDSDGDEEGMEIGRPMDVRHVAHVTFDRFGGFLGLPADLEPDVPRPTPGVRSALCQPLCTWFVFSLLQY</sequence>
<reference evidence="3" key="4">
    <citation type="submission" date="2019-03" db="UniProtKB">
        <authorList>
            <consortium name="EnsemblPlants"/>
        </authorList>
    </citation>
    <scope>IDENTIFICATION</scope>
</reference>
<dbReference type="InterPro" id="IPR044785">
    <property type="entry name" value="RopGAP1-5"/>
</dbReference>
<dbReference type="SMART" id="SM00285">
    <property type="entry name" value="PBD"/>
    <property type="match status" value="1"/>
</dbReference>
<evidence type="ECO:0000256" key="1">
    <source>
        <dbReference type="ARBA" id="ARBA00022468"/>
    </source>
</evidence>